<dbReference type="AlphaFoldDB" id="A0A7S2C2M5"/>
<keyword evidence="2" id="KW-0812">Transmembrane</keyword>
<proteinExistence type="inferred from homology"/>
<feature type="transmembrane region" description="Helical" evidence="2">
    <location>
        <begin position="6"/>
        <end position="29"/>
    </location>
</feature>
<dbReference type="Pfam" id="PF04832">
    <property type="entry name" value="SOUL"/>
    <property type="match status" value="1"/>
</dbReference>
<keyword evidence="2" id="KW-0472">Membrane</keyword>
<organism evidence="3">
    <name type="scientific">Florenciella parvula</name>
    <dbReference type="NCBI Taxonomy" id="236787"/>
    <lineage>
        <taxon>Eukaryota</taxon>
        <taxon>Sar</taxon>
        <taxon>Stramenopiles</taxon>
        <taxon>Ochrophyta</taxon>
        <taxon>Dictyochophyceae</taxon>
        <taxon>Florenciellales</taxon>
        <taxon>Florenciella</taxon>
    </lineage>
</organism>
<keyword evidence="2" id="KW-1133">Transmembrane helix</keyword>
<sequence length="225" mass="24784">MGVPLLGRVAMGLIGFLGSVRYGFGIYAWHVANRLEKPKYTVVQRLARGVEVREYEAYNVAEITFKRPDTMKAGTAKGFRGVAGYIFGKNRARGRRAAALSEPSEKMAMTAPVRTTLKADEAVAAIDEMKVSFVMARDRELSSLPVPLESDVKLRTVPAHRMACRSFSGPPPSQEKIAKLRTVVEGEVEKGGLKRASDEVLVYGYHDPFITPNLLRRNEVGVMVA</sequence>
<dbReference type="PANTHER" id="PTHR11220">
    <property type="entry name" value="HEME-BINDING PROTEIN-RELATED"/>
    <property type="match status" value="1"/>
</dbReference>
<comment type="similarity">
    <text evidence="1">Belongs to the HEBP family.</text>
</comment>
<evidence type="ECO:0008006" key="4">
    <source>
        <dbReference type="Google" id="ProtNLM"/>
    </source>
</evidence>
<dbReference type="InterPro" id="IPR006917">
    <property type="entry name" value="SOUL_heme-bd"/>
</dbReference>
<name>A0A7S2C2M5_9STRA</name>
<evidence type="ECO:0000256" key="2">
    <source>
        <dbReference type="SAM" id="Phobius"/>
    </source>
</evidence>
<accession>A0A7S2C2M5</accession>
<reference evidence="3" key="1">
    <citation type="submission" date="2021-01" db="EMBL/GenBank/DDBJ databases">
        <authorList>
            <person name="Corre E."/>
            <person name="Pelletier E."/>
            <person name="Niang G."/>
            <person name="Scheremetjew M."/>
            <person name="Finn R."/>
            <person name="Kale V."/>
            <person name="Holt S."/>
            <person name="Cochrane G."/>
            <person name="Meng A."/>
            <person name="Brown T."/>
            <person name="Cohen L."/>
        </authorList>
    </citation>
    <scope>NUCLEOTIDE SEQUENCE</scope>
    <source>
        <strain evidence="3">RCC1693</strain>
    </source>
</reference>
<dbReference type="Gene3D" id="3.20.80.10">
    <property type="entry name" value="Regulatory factor, effector binding domain"/>
    <property type="match status" value="1"/>
</dbReference>
<dbReference type="PANTHER" id="PTHR11220:SF58">
    <property type="entry name" value="SOUL HEME-BINDING FAMILY PROTEIN"/>
    <property type="match status" value="1"/>
</dbReference>
<dbReference type="InterPro" id="IPR011256">
    <property type="entry name" value="Reg_factor_effector_dom_sf"/>
</dbReference>
<dbReference type="EMBL" id="HBGT01014540">
    <property type="protein sequence ID" value="CAD9412441.1"/>
    <property type="molecule type" value="Transcribed_RNA"/>
</dbReference>
<dbReference type="SUPFAM" id="SSF55136">
    <property type="entry name" value="Probable bacterial effector-binding domain"/>
    <property type="match status" value="1"/>
</dbReference>
<evidence type="ECO:0000256" key="1">
    <source>
        <dbReference type="ARBA" id="ARBA00009817"/>
    </source>
</evidence>
<evidence type="ECO:0000313" key="3">
    <source>
        <dbReference type="EMBL" id="CAD9412441.1"/>
    </source>
</evidence>
<gene>
    <name evidence="3" type="ORF">FPAR1323_LOCUS7793</name>
</gene>
<protein>
    <recommendedName>
        <fullName evidence="4">SOUL heme-binding protein</fullName>
    </recommendedName>
</protein>